<evidence type="ECO:0000313" key="13">
    <source>
        <dbReference type="EMBL" id="MDE5414033.1"/>
    </source>
</evidence>
<dbReference type="PANTHER" id="PTHR40038">
    <property type="entry name" value="MEMBRANE-ASSOCIATED PROTEIN TCAA"/>
    <property type="match status" value="1"/>
</dbReference>
<evidence type="ECO:0000256" key="6">
    <source>
        <dbReference type="SAM" id="MobiDB-lite"/>
    </source>
</evidence>
<gene>
    <name evidence="13" type="ORF">N7Z68_11640</name>
</gene>
<reference evidence="13" key="1">
    <citation type="submission" date="2024-05" db="EMBL/GenBank/DDBJ databases">
        <title>Alkalihalobacillus sp. strain MEB203 novel alkaliphilic bacterium from Lonar Lake, India.</title>
        <authorList>
            <person name="Joshi A."/>
            <person name="Thite S."/>
            <person name="Mengade P."/>
        </authorList>
    </citation>
    <scope>NUCLEOTIDE SEQUENCE</scope>
    <source>
        <strain evidence="13">MEB 203</strain>
    </source>
</reference>
<keyword evidence="14" id="KW-1185">Reference proteome</keyword>
<evidence type="ECO:0000259" key="8">
    <source>
        <dbReference type="Pfam" id="PF13240"/>
    </source>
</evidence>
<evidence type="ECO:0000259" key="11">
    <source>
        <dbReference type="Pfam" id="PF22820"/>
    </source>
</evidence>
<feature type="transmembrane region" description="Helical" evidence="7">
    <location>
        <begin position="66"/>
        <end position="85"/>
    </location>
</feature>
<feature type="domain" description="TcaA second" evidence="9">
    <location>
        <begin position="91"/>
        <end position="200"/>
    </location>
</feature>
<dbReference type="InterPro" id="IPR054530">
    <property type="entry name" value="TcaA_4th"/>
</dbReference>
<name>A0ABT5VEZ4_9BACI</name>
<evidence type="ECO:0000256" key="4">
    <source>
        <dbReference type="ARBA" id="ARBA00022989"/>
    </source>
</evidence>
<dbReference type="Proteomes" id="UP001148125">
    <property type="component" value="Unassembled WGS sequence"/>
</dbReference>
<feature type="domain" description="TcaA 4th" evidence="11">
    <location>
        <begin position="203"/>
        <end position="265"/>
    </location>
</feature>
<comment type="subcellular location">
    <subcellularLocation>
        <location evidence="1">Cell membrane</location>
        <topology evidence="1">Single-pass membrane protein</topology>
    </subcellularLocation>
</comment>
<feature type="domain" description="YvbJ-like NTF2-like" evidence="12">
    <location>
        <begin position="366"/>
        <end position="482"/>
    </location>
</feature>
<evidence type="ECO:0000256" key="2">
    <source>
        <dbReference type="ARBA" id="ARBA00022475"/>
    </source>
</evidence>
<protein>
    <submittedName>
        <fullName evidence="13">Zinc-ribbon domain-containing protein</fullName>
    </submittedName>
</protein>
<evidence type="ECO:0000256" key="5">
    <source>
        <dbReference type="ARBA" id="ARBA00023136"/>
    </source>
</evidence>
<organism evidence="13 14">
    <name type="scientific">Alkalihalobacterium chitinilyticum</name>
    <dbReference type="NCBI Taxonomy" id="2980103"/>
    <lineage>
        <taxon>Bacteria</taxon>
        <taxon>Bacillati</taxon>
        <taxon>Bacillota</taxon>
        <taxon>Bacilli</taxon>
        <taxon>Bacillales</taxon>
        <taxon>Bacillaceae</taxon>
        <taxon>Alkalihalobacterium</taxon>
    </lineage>
</organism>
<evidence type="ECO:0000259" key="12">
    <source>
        <dbReference type="Pfam" id="PF25155"/>
    </source>
</evidence>
<feature type="domain" description="TcaA 4th" evidence="11">
    <location>
        <begin position="292"/>
        <end position="351"/>
    </location>
</feature>
<dbReference type="EMBL" id="JAOTPO010000007">
    <property type="protein sequence ID" value="MDE5414033.1"/>
    <property type="molecule type" value="Genomic_DNA"/>
</dbReference>
<keyword evidence="2" id="KW-1003">Cell membrane</keyword>
<evidence type="ECO:0000256" key="3">
    <source>
        <dbReference type="ARBA" id="ARBA00022692"/>
    </source>
</evidence>
<dbReference type="Pfam" id="PF22813">
    <property type="entry name" value="TcaA_2nd"/>
    <property type="match status" value="1"/>
</dbReference>
<feature type="domain" description="TcaA protein NTF2-like" evidence="10">
    <location>
        <begin position="537"/>
        <end position="649"/>
    </location>
</feature>
<keyword evidence="4 7" id="KW-1133">Transmembrane helix</keyword>
<keyword evidence="3 7" id="KW-0812">Transmembrane</keyword>
<dbReference type="Pfam" id="PF13240">
    <property type="entry name" value="Zn_Ribbon_1"/>
    <property type="match status" value="1"/>
</dbReference>
<dbReference type="RefSeq" id="WP_275118649.1">
    <property type="nucleotide sequence ID" value="NZ_JAOTPO010000007.1"/>
</dbReference>
<dbReference type="InterPro" id="IPR056902">
    <property type="entry name" value="NTF2_YvbJ"/>
</dbReference>
<comment type="caution">
    <text evidence="13">The sequence shown here is derived from an EMBL/GenBank/DDBJ whole genome shotgun (WGS) entry which is preliminary data.</text>
</comment>
<dbReference type="Pfam" id="PF25155">
    <property type="entry name" value="NTF2_YvbJ"/>
    <property type="match status" value="1"/>
</dbReference>
<dbReference type="InterPro" id="IPR054529">
    <property type="entry name" value="TcaA_2nd"/>
</dbReference>
<evidence type="ECO:0000256" key="1">
    <source>
        <dbReference type="ARBA" id="ARBA00004162"/>
    </source>
</evidence>
<dbReference type="Pfam" id="PF22820">
    <property type="entry name" value="TcaA_3rd_4th"/>
    <property type="match status" value="2"/>
</dbReference>
<feature type="domain" description="Zinc-ribbon" evidence="8">
    <location>
        <begin position="3"/>
        <end position="25"/>
    </location>
</feature>
<dbReference type="InterPro" id="IPR054528">
    <property type="entry name" value="TcaA_5th"/>
</dbReference>
<evidence type="ECO:0000313" key="14">
    <source>
        <dbReference type="Proteomes" id="UP001148125"/>
    </source>
</evidence>
<accession>A0ABT5VEZ4</accession>
<feature type="region of interest" description="Disordered" evidence="6">
    <location>
        <begin position="28"/>
        <end position="60"/>
    </location>
</feature>
<evidence type="ECO:0000256" key="7">
    <source>
        <dbReference type="SAM" id="Phobius"/>
    </source>
</evidence>
<proteinExistence type="predicted"/>
<sequence>MKFCKECGSQLSEEAQFCKECGAPVTGRTTNSNPNVVKPSESTTTQGSNSKGTPPPMKPMTKKTKIWFAITGAAIILLFGGFKAGEALTDKDRLIDRFEAAVIANDEKTVAKFLTTTSGLEVNANSASGFIQYMNENPATFGEVISDLKMQSKMYSQMYSGSRGIVQDVFGLAEEFFSYGLVALSHEGKGILYDKYQLVVEPVYVTLSTEYKDVSLSINGEQVAVTDRPDFEKQFGPYYPGIMTLEATLNSDFVDLVYTNEIKALNSSVYHHVELDAESVTLDLGISSDAPVTAKLFINGEDVNVDPIKHSTFGPVLTDGSMTFNVEVEYPWGTFQTAEQSIESNYIEVDFSSDKDLQKQLVDLSLAFTKEFFPAHFSSDITKLTTTDSSFKEYFDTIVERNTASETIMTLKFLGMNFLNDSLTLHYNDNKWMATMAAMVEVDGSYVYIDWTEDEYLLPDASYKTFIYTYDTEVESWKVSNLYDIDANYEFQHTPLENLTKVENDNIVEFTSSWHGNAPVNREKESDTDTRSDTYVEEQVYDLMDSYSHKLIEAINKGDFRIVEPYLKSGSALYNDQKSLVEHLSNRGVKEEYVSSEILDVEIDGDTFYIETYEVTKIIYSNGNEEVKDFSWIYTGVFTGDDFLLTKIE</sequence>
<keyword evidence="5 7" id="KW-0472">Membrane</keyword>
<evidence type="ECO:0000259" key="9">
    <source>
        <dbReference type="Pfam" id="PF22813"/>
    </source>
</evidence>
<feature type="compositionally biased region" description="Polar residues" evidence="6">
    <location>
        <begin position="28"/>
        <end position="52"/>
    </location>
</feature>
<evidence type="ECO:0000259" key="10">
    <source>
        <dbReference type="Pfam" id="PF22819"/>
    </source>
</evidence>
<dbReference type="PANTHER" id="PTHR40038:SF1">
    <property type="entry name" value="MEMBRANE-ASSOCIATED PROTEIN TCAA"/>
    <property type="match status" value="1"/>
</dbReference>
<dbReference type="Pfam" id="PF22819">
    <property type="entry name" value="TcaA_5th"/>
    <property type="match status" value="1"/>
</dbReference>
<dbReference type="InterPro" id="IPR026870">
    <property type="entry name" value="Zinc_ribbon_dom"/>
</dbReference>